<sequence>MGEHSTKSPCLVKEQVASPLPREGKGVGQRVVVAFSGGLDTSYTVMILSQEGWEVYAACANTGGFSDEQLKTNEANAYKLGAKHYVTLDVTQEYYEKSLKYMIFGNVMRNNCYPISVSSERIFQAIAIARYANEIGADAIAHGSTGAGNDQIRFDMTFLVMAPNVEIITLTRDKALSRKEEVDYLNAHGFAADFAKLKYSYNVGIWGTSICGGELLDPTQGLPEEAYLKHVTKKEESLLKITFEKGEIVAVNDEKFDDKIAAIQRIEALGGAYAIGRDCNVGDTIIGIKGRVGFEAAAPKLIIEAHRLLEKSTLSKWQQYWKDQVANWYGMFLHESQYLEPVMPDIEAMLTSSQRNVNGTAILRLRPFGFQTVGIDSADDLTKSKLGEYGEMQHGWTAEDAKGFIKVSSTPLRVYYGMHPEELSRP</sequence>
<dbReference type="FunFam" id="3.40.50.620:FF:000019">
    <property type="entry name" value="Argininosuccinate synthase"/>
    <property type="match status" value="1"/>
</dbReference>
<dbReference type="SUPFAM" id="SSF69864">
    <property type="entry name" value="Argininosuccinate synthetase, C-terminal domain"/>
    <property type="match status" value="1"/>
</dbReference>
<dbReference type="InterPro" id="IPR014729">
    <property type="entry name" value="Rossmann-like_a/b/a_fold"/>
</dbReference>
<keyword evidence="4" id="KW-0436">Ligase</keyword>
<dbReference type="Pfam" id="PF00764">
    <property type="entry name" value="Arginosuc_synth"/>
    <property type="match status" value="1"/>
</dbReference>
<dbReference type="PROSITE" id="PS00564">
    <property type="entry name" value="ARGININOSUCCIN_SYN_1"/>
    <property type="match status" value="1"/>
</dbReference>
<reference evidence="10 11" key="1">
    <citation type="submission" date="2011-12" db="EMBL/GenBank/DDBJ databases">
        <title>The Genome Sequence of Prevotella maculosa OT 289.</title>
        <authorList>
            <consortium name="The Broad Institute Genome Sequencing Platform"/>
            <person name="Earl A."/>
            <person name="Ward D."/>
            <person name="Feldgarden M."/>
            <person name="Gevers D."/>
            <person name="Izard J."/>
            <person name="Blanton J.M."/>
            <person name="Mathney J."/>
            <person name="Tanner A.C."/>
            <person name="Dewhirst F.E."/>
            <person name="Young S.K."/>
            <person name="Zeng Q."/>
            <person name="Gargeya S."/>
            <person name="Fitzgerald M."/>
            <person name="Haas B."/>
            <person name="Abouelleil A."/>
            <person name="Alvarado L."/>
            <person name="Arachchi H.M."/>
            <person name="Berlin A."/>
            <person name="Chapman S.B."/>
            <person name="Gearin G."/>
            <person name="Goldberg J."/>
            <person name="Griggs A."/>
            <person name="Gujja S."/>
            <person name="Hansen M."/>
            <person name="Heiman D."/>
            <person name="Howarth C."/>
            <person name="Larimer J."/>
            <person name="Lui A."/>
            <person name="MacDonald P.J.P."/>
            <person name="McCowen C."/>
            <person name="Montmayeur A."/>
            <person name="Murphy C."/>
            <person name="Neiman D."/>
            <person name="Pearson M."/>
            <person name="Priest M."/>
            <person name="Roberts A."/>
            <person name="Saif S."/>
            <person name="Shea T."/>
            <person name="Sisk P."/>
            <person name="Stolte C."/>
            <person name="Sykes S."/>
            <person name="Wortman J."/>
            <person name="Nusbaum C."/>
            <person name="Birren B."/>
        </authorList>
    </citation>
    <scope>NUCLEOTIDE SEQUENCE [LARGE SCALE GENOMIC DNA]</scope>
    <source>
        <strain evidence="10 11">OT 289</strain>
    </source>
</reference>
<dbReference type="InterPro" id="IPR018223">
    <property type="entry name" value="Arginosuc_synth_CS"/>
</dbReference>
<evidence type="ECO:0000256" key="3">
    <source>
        <dbReference type="ARBA" id="ARBA00022571"/>
    </source>
</evidence>
<dbReference type="InterPro" id="IPR001518">
    <property type="entry name" value="Arginosuc_synth"/>
</dbReference>
<dbReference type="GO" id="GO:0000053">
    <property type="term" value="P:argininosuccinate metabolic process"/>
    <property type="evidence" value="ECO:0007669"/>
    <property type="project" value="TreeGrafter"/>
</dbReference>
<dbReference type="GO" id="GO:0006526">
    <property type="term" value="P:L-arginine biosynthetic process"/>
    <property type="evidence" value="ECO:0007669"/>
    <property type="project" value="UniProtKB-UniPathway"/>
</dbReference>
<dbReference type="Pfam" id="PF20979">
    <property type="entry name" value="Arginosuc_syn_C"/>
    <property type="match status" value="1"/>
</dbReference>
<evidence type="ECO:0000256" key="1">
    <source>
        <dbReference type="ARBA" id="ARBA00004967"/>
    </source>
</evidence>
<dbReference type="Proteomes" id="UP000003167">
    <property type="component" value="Unassembled WGS sequence"/>
</dbReference>
<dbReference type="InterPro" id="IPR048267">
    <property type="entry name" value="Arginosuc_syn_N"/>
</dbReference>
<dbReference type="InterPro" id="IPR024074">
    <property type="entry name" value="AS_cat/multimer_dom_body"/>
</dbReference>
<proteinExistence type="predicted"/>
<dbReference type="GO" id="GO:0004055">
    <property type="term" value="F:argininosuccinate synthase activity"/>
    <property type="evidence" value="ECO:0007669"/>
    <property type="project" value="UniProtKB-EC"/>
</dbReference>
<dbReference type="PATRIC" id="fig|999422.3.peg.870"/>
<dbReference type="AlphaFoldDB" id="H1HL01"/>
<dbReference type="CDD" id="cd01999">
    <property type="entry name" value="ASS"/>
    <property type="match status" value="1"/>
</dbReference>
<dbReference type="GO" id="GO:0005524">
    <property type="term" value="F:ATP binding"/>
    <property type="evidence" value="ECO:0007669"/>
    <property type="project" value="UniProtKB-KW"/>
</dbReference>
<dbReference type="InterPro" id="IPR023434">
    <property type="entry name" value="Arginosuc_synth_type_1_subfam"/>
</dbReference>
<evidence type="ECO:0000256" key="5">
    <source>
        <dbReference type="ARBA" id="ARBA00022605"/>
    </source>
</evidence>
<dbReference type="Gene3D" id="3.40.50.620">
    <property type="entry name" value="HUPs"/>
    <property type="match status" value="1"/>
</dbReference>
<dbReference type="PANTHER" id="PTHR11587">
    <property type="entry name" value="ARGININOSUCCINATE SYNTHASE"/>
    <property type="match status" value="1"/>
</dbReference>
<dbReference type="EC" id="6.3.4.5" evidence="2"/>
<dbReference type="HOGENOM" id="CLU_032784_0_0_10"/>
<dbReference type="EMBL" id="AGEK01000016">
    <property type="protein sequence ID" value="EHO73252.1"/>
    <property type="molecule type" value="Genomic_DNA"/>
</dbReference>
<dbReference type="InterPro" id="IPR048268">
    <property type="entry name" value="Arginosuc_syn_C"/>
</dbReference>
<keyword evidence="5" id="KW-0028">Amino-acid biosynthesis</keyword>
<organism evidence="10 11">
    <name type="scientific">Segatella maculosa OT 289</name>
    <dbReference type="NCBI Taxonomy" id="999422"/>
    <lineage>
        <taxon>Bacteria</taxon>
        <taxon>Pseudomonadati</taxon>
        <taxon>Bacteroidota</taxon>
        <taxon>Bacteroidia</taxon>
        <taxon>Bacteroidales</taxon>
        <taxon>Prevotellaceae</taxon>
        <taxon>Segatella</taxon>
    </lineage>
</organism>
<dbReference type="PANTHER" id="PTHR11587:SF2">
    <property type="entry name" value="ARGININOSUCCINATE SYNTHASE"/>
    <property type="match status" value="1"/>
</dbReference>
<protein>
    <recommendedName>
        <fullName evidence="2">argininosuccinate synthase</fullName>
        <ecNumber evidence="2">6.3.4.5</ecNumber>
    </recommendedName>
</protein>
<keyword evidence="7" id="KW-0067">ATP-binding</keyword>
<dbReference type="UniPathway" id="UPA00068">
    <property type="reaction ID" value="UER00113"/>
</dbReference>
<name>H1HL01_9BACT</name>
<dbReference type="STRING" id="999422.HMPREF9944_00845"/>
<keyword evidence="11" id="KW-1185">Reference proteome</keyword>
<evidence type="ECO:0000313" key="10">
    <source>
        <dbReference type="EMBL" id="EHO73252.1"/>
    </source>
</evidence>
<dbReference type="SUPFAM" id="SSF52402">
    <property type="entry name" value="Adenine nucleotide alpha hydrolases-like"/>
    <property type="match status" value="1"/>
</dbReference>
<accession>H1HL01</accession>
<evidence type="ECO:0000256" key="4">
    <source>
        <dbReference type="ARBA" id="ARBA00022598"/>
    </source>
</evidence>
<keyword evidence="6" id="KW-0547">Nucleotide-binding</keyword>
<evidence type="ECO:0000256" key="7">
    <source>
        <dbReference type="ARBA" id="ARBA00022840"/>
    </source>
</evidence>
<evidence type="ECO:0000256" key="2">
    <source>
        <dbReference type="ARBA" id="ARBA00012286"/>
    </source>
</evidence>
<feature type="domain" description="Arginosuccinate synthase C-terminal" evidence="9">
    <location>
        <begin position="199"/>
        <end position="415"/>
    </location>
</feature>
<evidence type="ECO:0000256" key="6">
    <source>
        <dbReference type="ARBA" id="ARBA00022741"/>
    </source>
</evidence>
<dbReference type="RefSeq" id="WP_008564623.1">
    <property type="nucleotide sequence ID" value="NZ_JH594501.1"/>
</dbReference>
<evidence type="ECO:0000259" key="9">
    <source>
        <dbReference type="Pfam" id="PF20979"/>
    </source>
</evidence>
<comment type="pathway">
    <text evidence="1">Amino-acid biosynthesis; L-arginine biosynthesis; L-arginine from L-ornithine and carbamoyl phosphate: step 2/3.</text>
</comment>
<evidence type="ECO:0000259" key="8">
    <source>
        <dbReference type="Pfam" id="PF00764"/>
    </source>
</evidence>
<evidence type="ECO:0000313" key="11">
    <source>
        <dbReference type="Proteomes" id="UP000003167"/>
    </source>
</evidence>
<dbReference type="Gene3D" id="3.90.1260.10">
    <property type="entry name" value="Argininosuccinate synthetase, chain A, domain 2"/>
    <property type="match status" value="1"/>
</dbReference>
<comment type="caution">
    <text evidence="10">The sequence shown here is derived from an EMBL/GenBank/DDBJ whole genome shotgun (WGS) entry which is preliminary data.</text>
</comment>
<dbReference type="GO" id="GO:0005737">
    <property type="term" value="C:cytoplasm"/>
    <property type="evidence" value="ECO:0007669"/>
    <property type="project" value="TreeGrafter"/>
</dbReference>
<gene>
    <name evidence="10" type="ORF">HMPREF9944_00845</name>
</gene>
<feature type="domain" description="Arginosuccinate synthase-like N-terminal" evidence="8">
    <location>
        <begin position="30"/>
        <end position="189"/>
    </location>
</feature>
<keyword evidence="3" id="KW-0055">Arginine biosynthesis</keyword>
<dbReference type="GO" id="GO:0000050">
    <property type="term" value="P:urea cycle"/>
    <property type="evidence" value="ECO:0007669"/>
    <property type="project" value="TreeGrafter"/>
</dbReference>